<dbReference type="Proteomes" id="UP001058317">
    <property type="component" value="Chromosome"/>
</dbReference>
<accession>A0AAD1KXU7</accession>
<dbReference type="EMBL" id="AP026382">
    <property type="protein sequence ID" value="BDN95084.1"/>
    <property type="molecule type" value="Genomic_DNA"/>
</dbReference>
<evidence type="ECO:0000313" key="1">
    <source>
        <dbReference type="EMBL" id="BDN95084.1"/>
    </source>
</evidence>
<gene>
    <name evidence="1" type="ORF">KAM621c_01890</name>
</gene>
<proteinExistence type="predicted"/>
<protein>
    <submittedName>
        <fullName evidence="1">Uncharacterized protein</fullName>
    </submittedName>
</protein>
<reference evidence="1" key="1">
    <citation type="submission" date="2022-07" db="EMBL/GenBank/DDBJ databases">
        <title>Complete genome sequence of carbapenem-resistant Citrobacter spp. in Japan.</title>
        <authorList>
            <person name="Maehana S."/>
            <person name="Suzuki M."/>
            <person name="Kitasato H."/>
        </authorList>
    </citation>
    <scope>NUCLEOTIDE SEQUENCE</scope>
    <source>
        <strain evidence="1">KAM621</strain>
    </source>
</reference>
<organism evidence="1 2">
    <name type="scientific">Citrobacter braakii</name>
    <dbReference type="NCBI Taxonomy" id="57706"/>
    <lineage>
        <taxon>Bacteria</taxon>
        <taxon>Pseudomonadati</taxon>
        <taxon>Pseudomonadota</taxon>
        <taxon>Gammaproteobacteria</taxon>
        <taxon>Enterobacterales</taxon>
        <taxon>Enterobacteriaceae</taxon>
        <taxon>Citrobacter</taxon>
        <taxon>Citrobacter freundii complex</taxon>
    </lineage>
</organism>
<evidence type="ECO:0000313" key="2">
    <source>
        <dbReference type="Proteomes" id="UP001058317"/>
    </source>
</evidence>
<sequence length="58" mass="6650">MAVFLHKQNGKFSANNHTEALLWPGENGMKCHQDGMKCLECGMNDETKSRVTEFYRKS</sequence>
<dbReference type="AlphaFoldDB" id="A0AAD1KXU7"/>
<name>A0AAD1KXU7_CITBR</name>